<feature type="domain" description="C2H2-type" evidence="1">
    <location>
        <begin position="41"/>
        <end position="64"/>
    </location>
</feature>
<evidence type="ECO:0000259" key="1">
    <source>
        <dbReference type="PROSITE" id="PS00028"/>
    </source>
</evidence>
<evidence type="ECO:0000313" key="2">
    <source>
        <dbReference type="EMBL" id="KYQ49091.1"/>
    </source>
</evidence>
<dbReference type="InterPro" id="IPR013087">
    <property type="entry name" value="Znf_C2H2_type"/>
</dbReference>
<name>A0A151WMR9_9HYME</name>
<protein>
    <recommendedName>
        <fullName evidence="1">C2H2-type domain-containing protein</fullName>
    </recommendedName>
</protein>
<dbReference type="PROSITE" id="PS00028">
    <property type="entry name" value="ZINC_FINGER_C2H2_1"/>
    <property type="match status" value="1"/>
</dbReference>
<dbReference type="Proteomes" id="UP000075809">
    <property type="component" value="Unassembled WGS sequence"/>
</dbReference>
<dbReference type="AlphaFoldDB" id="A0A151WMR9"/>
<proteinExistence type="predicted"/>
<accession>A0A151WMR9</accession>
<evidence type="ECO:0000313" key="3">
    <source>
        <dbReference type="Proteomes" id="UP000075809"/>
    </source>
</evidence>
<dbReference type="EMBL" id="KQ982939">
    <property type="protein sequence ID" value="KYQ49091.1"/>
    <property type="molecule type" value="Genomic_DNA"/>
</dbReference>
<organism evidence="2 3">
    <name type="scientific">Mycetomoellerius zeteki</name>
    <dbReference type="NCBI Taxonomy" id="64791"/>
    <lineage>
        <taxon>Eukaryota</taxon>
        <taxon>Metazoa</taxon>
        <taxon>Ecdysozoa</taxon>
        <taxon>Arthropoda</taxon>
        <taxon>Hexapoda</taxon>
        <taxon>Insecta</taxon>
        <taxon>Pterygota</taxon>
        <taxon>Neoptera</taxon>
        <taxon>Endopterygota</taxon>
        <taxon>Hymenoptera</taxon>
        <taxon>Apocrita</taxon>
        <taxon>Aculeata</taxon>
        <taxon>Formicoidea</taxon>
        <taxon>Formicidae</taxon>
        <taxon>Myrmicinae</taxon>
        <taxon>Mycetomoellerius</taxon>
    </lineage>
</organism>
<reference evidence="2 3" key="1">
    <citation type="submission" date="2015-09" db="EMBL/GenBank/DDBJ databases">
        <title>Trachymyrmex zeteki WGS genome.</title>
        <authorList>
            <person name="Nygaard S."/>
            <person name="Hu H."/>
            <person name="Boomsma J."/>
            <person name="Zhang G."/>
        </authorList>
    </citation>
    <scope>NUCLEOTIDE SEQUENCE [LARGE SCALE GENOMIC DNA]</scope>
    <source>
        <strain evidence="2">Tzet28-1</strain>
        <tissue evidence="2">Whole body</tissue>
    </source>
</reference>
<gene>
    <name evidence="2" type="ORF">ALC60_11851</name>
</gene>
<sequence>MERRENTFFCTMYFFQCNLYDKLLHHYIRFHKHDPQFTVQCNYQGCGATYRKWKSFKQHLQRRHSDISQIFDNFNEDISRNAGRLQNDTINQENVNEQYNNEDKEDEPIQTSDFDLLQWNAMQFIMNVRENCKVSQTAIDQIIDGITNFFDVYSNIVLKELKQISDPETCLINFKDIEKVYKEKYPPAVIFSDIKTRKRLDKVLKEKFNMIPPTNISLGTSIKWKNKKSSINIVPEIIDISYDAYIVPFLDNLKSLLINEQILSNIENPKQYKDGLYRTVLDGCHYRTSEFFSNHDNKSLAIIFYYDDLGINNPLGGSSKIHKMSMFYWTLGNIHQSRLCTKLAVYPGMSSKKFLYKGDHVTPGEIVLISNLPYAIIFRGIINESEWFTYELMRSPKIVIHGTTYCPKRILLLKCNENELPQFGEIYEIYVQGDFKLFVIKILQTESFKWRYNAYCVTETHKKCVKKVNNLIFPYPLSAFRSSGNNYVPLINHERVEFFG</sequence>
<keyword evidence="3" id="KW-1185">Reference proteome</keyword>